<evidence type="ECO:0000313" key="1">
    <source>
        <dbReference type="EMBL" id="EJW74142.1"/>
    </source>
</evidence>
<organism evidence="1 2">
    <name type="scientific">Wuchereria bancrofti</name>
    <dbReference type="NCBI Taxonomy" id="6293"/>
    <lineage>
        <taxon>Eukaryota</taxon>
        <taxon>Metazoa</taxon>
        <taxon>Ecdysozoa</taxon>
        <taxon>Nematoda</taxon>
        <taxon>Chromadorea</taxon>
        <taxon>Rhabditida</taxon>
        <taxon>Spirurina</taxon>
        <taxon>Spiruromorpha</taxon>
        <taxon>Filarioidea</taxon>
        <taxon>Onchocercidae</taxon>
        <taxon>Wuchereria</taxon>
    </lineage>
</organism>
<proteinExistence type="predicted"/>
<dbReference type="AlphaFoldDB" id="J9EAW6"/>
<protein>
    <submittedName>
        <fullName evidence="1">Uncharacterized protein</fullName>
    </submittedName>
</protein>
<dbReference type="EMBL" id="ADBV01012786">
    <property type="protein sequence ID" value="EJW74142.1"/>
    <property type="molecule type" value="Genomic_DNA"/>
</dbReference>
<accession>J9EAW6</accession>
<name>J9EAW6_WUCBA</name>
<evidence type="ECO:0000313" key="2">
    <source>
        <dbReference type="Proteomes" id="UP000004810"/>
    </source>
</evidence>
<feature type="non-terminal residue" evidence="1">
    <location>
        <position position="1"/>
    </location>
</feature>
<comment type="caution">
    <text evidence="1">The sequence shown here is derived from an EMBL/GenBank/DDBJ whole genome shotgun (WGS) entry which is preliminary data.</text>
</comment>
<gene>
    <name evidence="1" type="ORF">WUBG_14952</name>
</gene>
<dbReference type="Proteomes" id="UP000004810">
    <property type="component" value="Unassembled WGS sequence"/>
</dbReference>
<sequence>KEDAMKVSDIPATIVQYTKQVACLTGTHQANWPYKAIAVTTDHVGEEAVKGYRHATTPSAVESSLYELVKSAAATTTIAAAVFIAATTTDRVVSSEINS</sequence>
<reference evidence="2" key="1">
    <citation type="submission" date="2012-08" db="EMBL/GenBank/DDBJ databases">
        <title>The Genome Sequence of Wuchereria bancrofti.</title>
        <authorList>
            <person name="Nutman T.B."/>
            <person name="Fink D.L."/>
            <person name="Russ C."/>
            <person name="Young S."/>
            <person name="Zeng Q."/>
            <person name="Koehrsen M."/>
            <person name="Alvarado L."/>
            <person name="Berlin A."/>
            <person name="Chapman S.B."/>
            <person name="Chen Z."/>
            <person name="Freedman E."/>
            <person name="Gellesch M."/>
            <person name="Goldberg J."/>
            <person name="Griggs A."/>
            <person name="Gujja S."/>
            <person name="Heilman E.R."/>
            <person name="Heiman D."/>
            <person name="Hepburn T."/>
            <person name="Howarth C."/>
            <person name="Jen D."/>
            <person name="Larson L."/>
            <person name="Lewis B."/>
            <person name="Mehta T."/>
            <person name="Park D."/>
            <person name="Pearson M."/>
            <person name="Roberts A."/>
            <person name="Saif S."/>
            <person name="Shea T."/>
            <person name="Shenoy N."/>
            <person name="Sisk P."/>
            <person name="Stolte C."/>
            <person name="Sykes S."/>
            <person name="Walk T."/>
            <person name="White J."/>
            <person name="Yandava C."/>
            <person name="Haas B."/>
            <person name="Henn M.R."/>
            <person name="Nusbaum C."/>
            <person name="Birren B."/>
        </authorList>
    </citation>
    <scope>NUCLEOTIDE SEQUENCE [LARGE SCALE GENOMIC DNA]</scope>
    <source>
        <strain evidence="2">NA</strain>
    </source>
</reference>